<evidence type="ECO:0000313" key="2">
    <source>
        <dbReference type="Proteomes" id="UP000244729"/>
    </source>
</evidence>
<reference evidence="1 2" key="1">
    <citation type="submission" date="2018-04" db="EMBL/GenBank/DDBJ databases">
        <authorList>
            <person name="Li J."/>
        </authorList>
    </citation>
    <scope>NUCLEOTIDE SEQUENCE [LARGE SCALE GENOMIC DNA]</scope>
    <source>
        <strain evidence="2">30A</strain>
    </source>
</reference>
<protein>
    <submittedName>
        <fullName evidence="1">Uncharacterized protein</fullName>
    </submittedName>
</protein>
<dbReference type="KEGG" id="agm:DCE93_01705"/>
<dbReference type="EMBL" id="CP028913">
    <property type="protein sequence ID" value="AWB94543.1"/>
    <property type="molecule type" value="Genomic_DNA"/>
</dbReference>
<dbReference type="Proteomes" id="UP000244729">
    <property type="component" value="Chromosome"/>
</dbReference>
<dbReference type="AlphaFoldDB" id="A0A2S0WT66"/>
<sequence length="103" mass="11096">MSMRTTPIAELVESPLALNVVFHVDGKLAANEFTGVRTGHFSKKDSHLMVQAAVPSGPVENRQAVLLSLLRDAVAEAETFAKKRGIAESLDEIRAIINQVAAE</sequence>
<accession>A0A2S0WT66</accession>
<keyword evidence="2" id="KW-1185">Reference proteome</keyword>
<name>A0A2S0WT66_9MICO</name>
<gene>
    <name evidence="1" type="ORF">DCE93_01705</name>
</gene>
<evidence type="ECO:0000313" key="1">
    <source>
        <dbReference type="EMBL" id="AWB94543.1"/>
    </source>
</evidence>
<proteinExistence type="predicted"/>
<organism evidence="1 2">
    <name type="scientific">Agromyces badenianii</name>
    <dbReference type="NCBI Taxonomy" id="2080742"/>
    <lineage>
        <taxon>Bacteria</taxon>
        <taxon>Bacillati</taxon>
        <taxon>Actinomycetota</taxon>
        <taxon>Actinomycetes</taxon>
        <taxon>Micrococcales</taxon>
        <taxon>Microbacteriaceae</taxon>
        <taxon>Agromyces</taxon>
    </lineage>
</organism>